<reference evidence="1" key="1">
    <citation type="submission" date="2022-11" db="EMBL/GenBank/DDBJ databases">
        <title>beta-Carotene-producing bacterium, Jeongeuplla avenae sp. nov., alleviates the salt stress of Arabidopsis seedlings.</title>
        <authorList>
            <person name="Jiang L."/>
            <person name="Lee J."/>
        </authorList>
    </citation>
    <scope>NUCLEOTIDE SEQUENCE</scope>
    <source>
        <strain evidence="1">DY_R2A_6</strain>
    </source>
</reference>
<gene>
    <name evidence="1" type="ORF">OXU80_23680</name>
</gene>
<evidence type="ECO:0000313" key="1">
    <source>
        <dbReference type="EMBL" id="WAJ27809.1"/>
    </source>
</evidence>
<dbReference type="EMBL" id="CP113520">
    <property type="protein sequence ID" value="WAJ27809.1"/>
    <property type="molecule type" value="Genomic_DNA"/>
</dbReference>
<organism evidence="1 2">
    <name type="scientific">Antarcticirhabdus aurantiaca</name>
    <dbReference type="NCBI Taxonomy" id="2606717"/>
    <lineage>
        <taxon>Bacteria</taxon>
        <taxon>Pseudomonadati</taxon>
        <taxon>Pseudomonadota</taxon>
        <taxon>Alphaproteobacteria</taxon>
        <taxon>Hyphomicrobiales</taxon>
        <taxon>Aurantimonadaceae</taxon>
        <taxon>Antarcticirhabdus</taxon>
    </lineage>
</organism>
<evidence type="ECO:0000313" key="2">
    <source>
        <dbReference type="Proteomes" id="UP001163223"/>
    </source>
</evidence>
<name>A0ACD4NLW6_9HYPH</name>
<dbReference type="Proteomes" id="UP001163223">
    <property type="component" value="Chromosome"/>
</dbReference>
<keyword evidence="2" id="KW-1185">Reference proteome</keyword>
<proteinExistence type="predicted"/>
<sequence>MGILSRLFGKQAPATSVEDAANDPILVNAYATVRELPSLDFPHAFNGGRDLSDPELLAHLQGFTGYVMGRGDGQTCENSRERGPYPPCREVP</sequence>
<protein>
    <submittedName>
        <fullName evidence="1">Uncharacterized protein</fullName>
    </submittedName>
</protein>
<accession>A0ACD4NLW6</accession>